<dbReference type="InterPro" id="IPR057699">
    <property type="entry name" value="DUF7939"/>
</dbReference>
<protein>
    <submittedName>
        <fullName evidence="3">BatD family protein</fullName>
    </submittedName>
</protein>
<evidence type="ECO:0000256" key="1">
    <source>
        <dbReference type="SAM" id="SignalP"/>
    </source>
</evidence>
<gene>
    <name evidence="3" type="ORF">OUO13_15020</name>
</gene>
<reference evidence="3" key="1">
    <citation type="submission" date="2022-11" db="EMBL/GenBank/DDBJ databases">
        <title>Parathalassolutuus dongxingensis gen. nov., sp. nov., a novel member of family Oceanospirillaceae isolated from a coastal shrimp pond in Guangxi, China.</title>
        <authorList>
            <person name="Chen H."/>
        </authorList>
    </citation>
    <scope>NUCLEOTIDE SEQUENCE</scope>
    <source>
        <strain evidence="3">G-43</strain>
    </source>
</reference>
<dbReference type="PANTHER" id="PTHR40940:SF1">
    <property type="entry name" value="PROTEIN BATD"/>
    <property type="match status" value="1"/>
</dbReference>
<dbReference type="Pfam" id="PF13584">
    <property type="entry name" value="BatD"/>
    <property type="match status" value="1"/>
</dbReference>
<name>A0A9X3EF93_9GAMM</name>
<keyword evidence="4" id="KW-1185">Reference proteome</keyword>
<evidence type="ECO:0000259" key="2">
    <source>
        <dbReference type="Pfam" id="PF25607"/>
    </source>
</evidence>
<dbReference type="RefSeq" id="WP_283174706.1">
    <property type="nucleotide sequence ID" value="NZ_JAPNOA010000056.1"/>
</dbReference>
<accession>A0A9X3EF93</accession>
<sequence length="575" mass="62736">MVSQAVSLRSLTTGIWLLLALLLGSLLAAQVQADTFEASVDRASISEHETLTVTFSFSPQALMGTPDFSGLKQDFSVVQGPSRFNSFRSTNGQIDSRTEWSLVLTPLHSGRLTIPAITFKGQTSNPIEINVSQQSSQVQQQSSENAFFDIQVDQQPLYFVQSEILYTEKLYYRVNHQSPSLSDMAVEDARVVAIGEPRQYFSTINGERVGVYERRFAIYPEKTGTLVIPGQRFQAVATSRSNPYDAWQGRQTMITAASKPIELTISAIPANYPPLPWLPAKAVDVSDQFSLADDQWVVGEAVTRTIRINTEGLSASQIVLPEPVLPDGLKRYPDQPDIKDQLTDEGVTGVYQQAVALVPTQPGTLQLPEFRLAWWNTRTNQLEYASLPARTVTVKAAPNNAPTPAAPAVDSAVPAASDVAPMATNDGAPDQRWWLLTAVLVLTNLITLGLWLKNRTPSVGSPAVKEDISSAAGISRQQCWKLLKNACQQGDAAAVRNHLLAWAGTVCVQPPRSLRELQQQVSDPGLKAALAELDATLFSAQTNSAWNGTNLLVLLERWQKETASRPAAAKGLYPS</sequence>
<organism evidence="3 4">
    <name type="scientific">Parathalassolituus penaei</name>
    <dbReference type="NCBI Taxonomy" id="2997323"/>
    <lineage>
        <taxon>Bacteria</taxon>
        <taxon>Pseudomonadati</taxon>
        <taxon>Pseudomonadota</taxon>
        <taxon>Gammaproteobacteria</taxon>
        <taxon>Oceanospirillales</taxon>
        <taxon>Oceanospirillaceae</taxon>
        <taxon>Parathalassolituus</taxon>
    </lineage>
</organism>
<feature type="chain" id="PRO_5040972973" evidence="1">
    <location>
        <begin position="34"/>
        <end position="575"/>
    </location>
</feature>
<dbReference type="InterPro" id="IPR025738">
    <property type="entry name" value="BatD"/>
</dbReference>
<proteinExistence type="predicted"/>
<dbReference type="Proteomes" id="UP001150830">
    <property type="component" value="Unassembled WGS sequence"/>
</dbReference>
<feature type="signal peptide" evidence="1">
    <location>
        <begin position="1"/>
        <end position="33"/>
    </location>
</feature>
<dbReference type="PANTHER" id="PTHR40940">
    <property type="entry name" value="PROTEIN BATD-RELATED"/>
    <property type="match status" value="1"/>
</dbReference>
<dbReference type="Pfam" id="PF25607">
    <property type="entry name" value="DUF7939"/>
    <property type="match status" value="1"/>
</dbReference>
<dbReference type="AlphaFoldDB" id="A0A9X3EF93"/>
<evidence type="ECO:0000313" key="4">
    <source>
        <dbReference type="Proteomes" id="UP001150830"/>
    </source>
</evidence>
<feature type="domain" description="DUF7939" evidence="2">
    <location>
        <begin position="477"/>
        <end position="561"/>
    </location>
</feature>
<dbReference type="EMBL" id="JAPNOA010000056">
    <property type="protein sequence ID" value="MCY0966497.1"/>
    <property type="molecule type" value="Genomic_DNA"/>
</dbReference>
<keyword evidence="1" id="KW-0732">Signal</keyword>
<comment type="caution">
    <text evidence="3">The sequence shown here is derived from an EMBL/GenBank/DDBJ whole genome shotgun (WGS) entry which is preliminary data.</text>
</comment>
<evidence type="ECO:0000313" key="3">
    <source>
        <dbReference type="EMBL" id="MCY0966497.1"/>
    </source>
</evidence>